<sequence>MAEEPFDGFDDAAEDSYRPREYYQVPTPDKKPPVVPSNIEPAYEGETTTVPSLMDRLFRVKQKLEKGVKDAIAAFKQKKPKKVEKPKTTTPEPFVVYKRAKVPKKIVHKKMKIPLSKDCNFDELFGSLLPFSPKTQI</sequence>
<feature type="compositionally biased region" description="Acidic residues" evidence="1">
    <location>
        <begin position="1"/>
        <end position="14"/>
    </location>
</feature>
<feature type="region of interest" description="Disordered" evidence="1">
    <location>
        <begin position="1"/>
        <end position="43"/>
    </location>
</feature>
<dbReference type="Proteomes" id="UP000015104">
    <property type="component" value="Unassembled WGS sequence"/>
</dbReference>
<proteinExistence type="predicted"/>
<reference evidence="3" key="1">
    <citation type="submission" date="2011-08" db="EMBL/GenBank/DDBJ databases">
        <authorList>
            <person name="Rombauts S."/>
        </authorList>
    </citation>
    <scope>NUCLEOTIDE SEQUENCE</scope>
    <source>
        <strain evidence="3">London</strain>
    </source>
</reference>
<dbReference type="EnsemblMetazoa" id="tetur03g00600.1">
    <property type="protein sequence ID" value="tetur03g00600.1"/>
    <property type="gene ID" value="tetur03g00600"/>
</dbReference>
<evidence type="ECO:0000256" key="1">
    <source>
        <dbReference type="SAM" id="MobiDB-lite"/>
    </source>
</evidence>
<protein>
    <submittedName>
        <fullName evidence="2">Uncharacterized protein</fullName>
    </submittedName>
</protein>
<dbReference type="AlphaFoldDB" id="T1JYJ6"/>
<name>T1JYJ6_TETUR</name>
<accession>T1JYJ6</accession>
<dbReference type="EMBL" id="CAEY01001108">
    <property type="status" value="NOT_ANNOTATED_CDS"/>
    <property type="molecule type" value="Genomic_DNA"/>
</dbReference>
<organism evidence="2 3">
    <name type="scientific">Tetranychus urticae</name>
    <name type="common">Two-spotted spider mite</name>
    <dbReference type="NCBI Taxonomy" id="32264"/>
    <lineage>
        <taxon>Eukaryota</taxon>
        <taxon>Metazoa</taxon>
        <taxon>Ecdysozoa</taxon>
        <taxon>Arthropoda</taxon>
        <taxon>Chelicerata</taxon>
        <taxon>Arachnida</taxon>
        <taxon>Acari</taxon>
        <taxon>Acariformes</taxon>
        <taxon>Trombidiformes</taxon>
        <taxon>Prostigmata</taxon>
        <taxon>Eleutherengona</taxon>
        <taxon>Raphignathae</taxon>
        <taxon>Tetranychoidea</taxon>
        <taxon>Tetranychidae</taxon>
        <taxon>Tetranychus</taxon>
    </lineage>
</organism>
<dbReference type="HOGENOM" id="CLU_1564890_0_0_1"/>
<evidence type="ECO:0000313" key="3">
    <source>
        <dbReference type="Proteomes" id="UP000015104"/>
    </source>
</evidence>
<evidence type="ECO:0000313" key="2">
    <source>
        <dbReference type="EnsemblMetazoa" id="tetur03g00600.1"/>
    </source>
</evidence>
<reference evidence="2" key="2">
    <citation type="submission" date="2015-06" db="UniProtKB">
        <authorList>
            <consortium name="EnsemblMetazoa"/>
        </authorList>
    </citation>
    <scope>IDENTIFICATION</scope>
</reference>
<keyword evidence="3" id="KW-1185">Reference proteome</keyword>